<dbReference type="PRINTS" id="PR00952">
    <property type="entry name" value="TYPE3IMQPROT"/>
</dbReference>
<dbReference type="AlphaFoldDB" id="K1RV28"/>
<dbReference type="InterPro" id="IPR002191">
    <property type="entry name" value="Bac_export_3"/>
</dbReference>
<feature type="transmembrane region" description="Helical" evidence="9">
    <location>
        <begin position="20"/>
        <end position="43"/>
    </location>
</feature>
<keyword evidence="7 9" id="KW-0472">Membrane</keyword>
<dbReference type="NCBIfam" id="TIGR01402">
    <property type="entry name" value="fliQ"/>
    <property type="match status" value="1"/>
</dbReference>
<comment type="caution">
    <text evidence="10">The sequence shown here is derived from an EMBL/GenBank/DDBJ whole genome shotgun (WGS) entry which is preliminary data.</text>
</comment>
<keyword evidence="10" id="KW-0966">Cell projection</keyword>
<evidence type="ECO:0000256" key="8">
    <source>
        <dbReference type="ARBA" id="ARBA00023143"/>
    </source>
</evidence>
<dbReference type="Pfam" id="PF01313">
    <property type="entry name" value="Bac_export_3"/>
    <property type="match status" value="1"/>
</dbReference>
<dbReference type="EMBL" id="AJWY01013422">
    <property type="protein sequence ID" value="EKC47149.1"/>
    <property type="molecule type" value="Genomic_DNA"/>
</dbReference>
<evidence type="ECO:0000256" key="1">
    <source>
        <dbReference type="ARBA" id="ARBA00004117"/>
    </source>
</evidence>
<name>K1RV28_9ZZZZ</name>
<keyword evidence="5 9" id="KW-0812">Transmembrane</keyword>
<dbReference type="GO" id="GO:0044780">
    <property type="term" value="P:bacterial-type flagellum assembly"/>
    <property type="evidence" value="ECO:0007669"/>
    <property type="project" value="InterPro"/>
</dbReference>
<dbReference type="PANTHER" id="PTHR34040">
    <property type="entry name" value="FLAGELLAR BIOSYNTHETIC PROTEIN FLIQ"/>
    <property type="match status" value="1"/>
</dbReference>
<reference evidence="10" key="1">
    <citation type="journal article" date="2013" name="Environ. Microbiol.">
        <title>Microbiota from the distal guts of lean and obese adolescents exhibit partial functional redundancy besides clear differences in community structure.</title>
        <authorList>
            <person name="Ferrer M."/>
            <person name="Ruiz A."/>
            <person name="Lanza F."/>
            <person name="Haange S.B."/>
            <person name="Oberbach A."/>
            <person name="Till H."/>
            <person name="Bargiela R."/>
            <person name="Campoy C."/>
            <person name="Segura M.T."/>
            <person name="Richter M."/>
            <person name="von Bergen M."/>
            <person name="Seifert J."/>
            <person name="Suarez A."/>
        </authorList>
    </citation>
    <scope>NUCLEOTIDE SEQUENCE</scope>
</reference>
<keyword evidence="10" id="KW-0282">Flagellum</keyword>
<evidence type="ECO:0000256" key="2">
    <source>
        <dbReference type="ARBA" id="ARBA00004651"/>
    </source>
</evidence>
<evidence type="ECO:0000313" key="10">
    <source>
        <dbReference type="EMBL" id="EKC47149.1"/>
    </source>
</evidence>
<feature type="transmembrane region" description="Helical" evidence="9">
    <location>
        <begin position="55"/>
        <end position="74"/>
    </location>
</feature>
<sequence length="94" mass="10762">MRFCYDDRCSIGNDDNALYVIIKVSLPVLLVSLVVGLVISIFQTVTSIQEQTLTFVPKIVAIFLCLVVIGHWMMNTMVEYTVQLWSSFSQYVHR</sequence>
<gene>
    <name evidence="10" type="ORF">LEA_19525</name>
</gene>
<evidence type="ECO:0000256" key="5">
    <source>
        <dbReference type="ARBA" id="ARBA00022692"/>
    </source>
</evidence>
<keyword evidence="10" id="KW-0969">Cilium</keyword>
<dbReference type="GO" id="GO:0009306">
    <property type="term" value="P:protein secretion"/>
    <property type="evidence" value="ECO:0007669"/>
    <property type="project" value="InterPro"/>
</dbReference>
<evidence type="ECO:0000256" key="6">
    <source>
        <dbReference type="ARBA" id="ARBA00022989"/>
    </source>
</evidence>
<keyword evidence="4" id="KW-1003">Cell membrane</keyword>
<evidence type="ECO:0000256" key="9">
    <source>
        <dbReference type="SAM" id="Phobius"/>
    </source>
</evidence>
<organism evidence="10">
    <name type="scientific">human gut metagenome</name>
    <dbReference type="NCBI Taxonomy" id="408170"/>
    <lineage>
        <taxon>unclassified sequences</taxon>
        <taxon>metagenomes</taxon>
        <taxon>organismal metagenomes</taxon>
    </lineage>
</organism>
<proteinExistence type="predicted"/>
<protein>
    <recommendedName>
        <fullName evidence="3">Flagellar biosynthetic protein FliQ</fullName>
    </recommendedName>
</protein>
<accession>K1RV28</accession>
<evidence type="ECO:0000256" key="4">
    <source>
        <dbReference type="ARBA" id="ARBA00022475"/>
    </source>
</evidence>
<dbReference type="PIRSF" id="PIRSF004669">
    <property type="entry name" value="FliQ"/>
    <property type="match status" value="1"/>
</dbReference>
<evidence type="ECO:0000256" key="3">
    <source>
        <dbReference type="ARBA" id="ARBA00021718"/>
    </source>
</evidence>
<dbReference type="PANTHER" id="PTHR34040:SF2">
    <property type="entry name" value="FLAGELLAR BIOSYNTHETIC PROTEIN FLIQ"/>
    <property type="match status" value="1"/>
</dbReference>
<comment type="subcellular location">
    <subcellularLocation>
        <location evidence="1">Bacterial flagellum basal body</location>
    </subcellularLocation>
    <subcellularLocation>
        <location evidence="2">Cell membrane</location>
        <topology evidence="2">Multi-pass membrane protein</topology>
    </subcellularLocation>
</comment>
<keyword evidence="8" id="KW-0975">Bacterial flagellum</keyword>
<keyword evidence="6 9" id="KW-1133">Transmembrane helix</keyword>
<dbReference type="InterPro" id="IPR006305">
    <property type="entry name" value="FliQ"/>
</dbReference>
<dbReference type="GO" id="GO:0009425">
    <property type="term" value="C:bacterial-type flagellum basal body"/>
    <property type="evidence" value="ECO:0007669"/>
    <property type="project" value="UniProtKB-SubCell"/>
</dbReference>
<evidence type="ECO:0000256" key="7">
    <source>
        <dbReference type="ARBA" id="ARBA00023136"/>
    </source>
</evidence>
<dbReference type="GO" id="GO:0005886">
    <property type="term" value="C:plasma membrane"/>
    <property type="evidence" value="ECO:0007669"/>
    <property type="project" value="UniProtKB-SubCell"/>
</dbReference>